<evidence type="ECO:0000313" key="4">
    <source>
        <dbReference type="RefSeq" id="XP_027343230.1"/>
    </source>
</evidence>
<proteinExistence type="predicted"/>
<reference evidence="4" key="2">
    <citation type="submission" date="2025-08" db="UniProtKB">
        <authorList>
            <consortium name="RefSeq"/>
        </authorList>
    </citation>
    <scope>IDENTIFICATION</scope>
    <source>
        <tissue evidence="4">Young leaves</tissue>
    </source>
</reference>
<dbReference type="KEGG" id="aprc:113855799"/>
<name>A0A8B8KHD9_ABRPR</name>
<dbReference type="OrthoDB" id="1401481at2759"/>
<dbReference type="PANTHER" id="PTHR33143:SF6">
    <property type="entry name" value="OS08G0102900 PROTEIN"/>
    <property type="match status" value="1"/>
</dbReference>
<organism evidence="3 4">
    <name type="scientific">Abrus precatorius</name>
    <name type="common">Indian licorice</name>
    <name type="synonym">Glycine abrus</name>
    <dbReference type="NCBI Taxonomy" id="3816"/>
    <lineage>
        <taxon>Eukaryota</taxon>
        <taxon>Viridiplantae</taxon>
        <taxon>Streptophyta</taxon>
        <taxon>Embryophyta</taxon>
        <taxon>Tracheophyta</taxon>
        <taxon>Spermatophyta</taxon>
        <taxon>Magnoliopsida</taxon>
        <taxon>eudicotyledons</taxon>
        <taxon>Gunneridae</taxon>
        <taxon>Pentapetalae</taxon>
        <taxon>rosids</taxon>
        <taxon>fabids</taxon>
        <taxon>Fabales</taxon>
        <taxon>Fabaceae</taxon>
        <taxon>Papilionoideae</taxon>
        <taxon>50 kb inversion clade</taxon>
        <taxon>NPAAA clade</taxon>
        <taxon>indigoferoid/millettioid clade</taxon>
        <taxon>Abreae</taxon>
        <taxon>Abrus</taxon>
    </lineage>
</organism>
<dbReference type="Proteomes" id="UP000694853">
    <property type="component" value="Unplaced"/>
</dbReference>
<dbReference type="GeneID" id="113855799"/>
<dbReference type="PANTHER" id="PTHR33143">
    <property type="entry name" value="F16F4.1 PROTEIN-RELATED"/>
    <property type="match status" value="1"/>
</dbReference>
<dbReference type="InterPro" id="IPR039607">
    <property type="entry name" value="VQ_8/17/18/20/21/25"/>
</dbReference>
<sequence length="151" mass="16607">MRPAPLQPKTELITSNASTKINKNSRSIKKSSSSVNKPQQRKPVIIYARPPRIIHTHASDFKELVQKLTGLERSDIEDNCARAIGRYLPPMEGPQVEDNESCGSTSSVITEDLDSHNCVNSPSTPPIVEAPVISISLKNFSGLEVRLAFLE</sequence>
<evidence type="ECO:0000313" key="3">
    <source>
        <dbReference type="Proteomes" id="UP000694853"/>
    </source>
</evidence>
<evidence type="ECO:0000259" key="2">
    <source>
        <dbReference type="Pfam" id="PF05678"/>
    </source>
</evidence>
<feature type="domain" description="VQ" evidence="2">
    <location>
        <begin position="50"/>
        <end position="70"/>
    </location>
</feature>
<keyword evidence="3" id="KW-1185">Reference proteome</keyword>
<gene>
    <name evidence="4" type="primary">LOC113855799</name>
</gene>
<protein>
    <submittedName>
        <fullName evidence="4">Uncharacterized protein LOC113855799</fullName>
    </submittedName>
</protein>
<reference evidence="3" key="1">
    <citation type="journal article" date="2019" name="Toxins">
        <title>Detection of Abrin-Like and Prepropulchellin-Like Toxin Genes and Transcripts Using Whole Genome Sequencing and Full-Length Transcript Sequencing of Abrus precatorius.</title>
        <authorList>
            <person name="Hovde B.T."/>
            <person name="Daligault H.E."/>
            <person name="Hanschen E.R."/>
            <person name="Kunde Y.A."/>
            <person name="Johnson M.B."/>
            <person name="Starkenburg S.R."/>
            <person name="Johnson S.L."/>
        </authorList>
    </citation>
    <scope>NUCLEOTIDE SEQUENCE [LARGE SCALE GENOMIC DNA]</scope>
</reference>
<feature type="region of interest" description="Disordered" evidence="1">
    <location>
        <begin position="1"/>
        <end position="42"/>
    </location>
</feature>
<feature type="compositionally biased region" description="Low complexity" evidence="1">
    <location>
        <begin position="18"/>
        <end position="37"/>
    </location>
</feature>
<evidence type="ECO:0000256" key="1">
    <source>
        <dbReference type="SAM" id="MobiDB-lite"/>
    </source>
</evidence>
<dbReference type="AlphaFoldDB" id="A0A8B8KHD9"/>
<dbReference type="Pfam" id="PF05678">
    <property type="entry name" value="VQ"/>
    <property type="match status" value="1"/>
</dbReference>
<dbReference type="RefSeq" id="XP_027343230.1">
    <property type="nucleotide sequence ID" value="XM_027487429.1"/>
</dbReference>
<dbReference type="GO" id="GO:0005634">
    <property type="term" value="C:nucleus"/>
    <property type="evidence" value="ECO:0007669"/>
    <property type="project" value="TreeGrafter"/>
</dbReference>
<accession>A0A8B8KHD9</accession>
<dbReference type="InterPro" id="IPR008889">
    <property type="entry name" value="VQ"/>
</dbReference>